<dbReference type="HOGENOM" id="CLU_086503_7_0_1"/>
<gene>
    <name evidence="2" type="ORF">W97_06579</name>
</gene>
<dbReference type="CDD" id="cd04301">
    <property type="entry name" value="NAT_SF"/>
    <property type="match status" value="1"/>
</dbReference>
<sequence length="145" mass="15574">MSSSIPTLPKGYILHDEPPSATAYLALRTLSGLSPKTSEQASGALAGSWDFCHIVHEASSTTVGMGRTIGDGGWYFHIADMAVLPEHQRKGLGDVIMARLVGRIRQRAPPGAYVTLLADVPGRRLYERHGFEETGPTSIGMARLS</sequence>
<dbReference type="InterPro" id="IPR053144">
    <property type="entry name" value="Acetyltransferase_Butenolide"/>
</dbReference>
<evidence type="ECO:0000313" key="2">
    <source>
        <dbReference type="EMBL" id="EON67326.1"/>
    </source>
</evidence>
<dbReference type="GO" id="GO:0016747">
    <property type="term" value="F:acyltransferase activity, transferring groups other than amino-acyl groups"/>
    <property type="evidence" value="ECO:0007669"/>
    <property type="project" value="InterPro"/>
</dbReference>
<dbReference type="AlphaFoldDB" id="R7Z073"/>
<dbReference type="InterPro" id="IPR016181">
    <property type="entry name" value="Acyl_CoA_acyltransferase"/>
</dbReference>
<feature type="domain" description="N-acetyltransferase" evidence="1">
    <location>
        <begin position="12"/>
        <end position="145"/>
    </location>
</feature>
<dbReference type="Pfam" id="PF13673">
    <property type="entry name" value="Acetyltransf_10"/>
    <property type="match status" value="1"/>
</dbReference>
<accession>R7Z073</accession>
<name>R7Z073_CONA1</name>
<dbReference type="Proteomes" id="UP000016924">
    <property type="component" value="Unassembled WGS sequence"/>
</dbReference>
<proteinExistence type="predicted"/>
<dbReference type="InterPro" id="IPR000182">
    <property type="entry name" value="GNAT_dom"/>
</dbReference>
<dbReference type="STRING" id="1168221.R7Z073"/>
<dbReference type="UniPathway" id="UPA00113">
    <property type="reaction ID" value="UER00529"/>
</dbReference>
<dbReference type="PROSITE" id="PS51186">
    <property type="entry name" value="GNAT"/>
    <property type="match status" value="1"/>
</dbReference>
<keyword evidence="3" id="KW-1185">Reference proteome</keyword>
<protein>
    <recommendedName>
        <fullName evidence="1">N-acetyltransferase domain-containing protein</fullName>
    </recommendedName>
</protein>
<reference evidence="3" key="1">
    <citation type="submission" date="2012-06" db="EMBL/GenBank/DDBJ databases">
        <title>The genome sequence of Coniosporium apollinis CBS 100218.</title>
        <authorList>
            <consortium name="The Broad Institute Genome Sequencing Platform"/>
            <person name="Cuomo C."/>
            <person name="Gorbushina A."/>
            <person name="Noack S."/>
            <person name="Walker B."/>
            <person name="Young S.K."/>
            <person name="Zeng Q."/>
            <person name="Gargeya S."/>
            <person name="Fitzgerald M."/>
            <person name="Haas B."/>
            <person name="Abouelleil A."/>
            <person name="Alvarado L."/>
            <person name="Arachchi H.M."/>
            <person name="Berlin A.M."/>
            <person name="Chapman S.B."/>
            <person name="Goldberg J."/>
            <person name="Griggs A."/>
            <person name="Gujja S."/>
            <person name="Hansen M."/>
            <person name="Howarth C."/>
            <person name="Imamovic A."/>
            <person name="Larimer J."/>
            <person name="McCowan C."/>
            <person name="Montmayeur A."/>
            <person name="Murphy C."/>
            <person name="Neiman D."/>
            <person name="Pearson M."/>
            <person name="Priest M."/>
            <person name="Roberts A."/>
            <person name="Saif S."/>
            <person name="Shea T."/>
            <person name="Sisk P."/>
            <person name="Sykes S."/>
            <person name="Wortman J."/>
            <person name="Nusbaum C."/>
            <person name="Birren B."/>
        </authorList>
    </citation>
    <scope>NUCLEOTIDE SEQUENCE [LARGE SCALE GENOMIC DNA]</scope>
    <source>
        <strain evidence="3">CBS 100218</strain>
    </source>
</reference>
<dbReference type="OrthoDB" id="2744543at2759"/>
<dbReference type="RefSeq" id="XP_007782643.1">
    <property type="nucleotide sequence ID" value="XM_007784453.1"/>
</dbReference>
<dbReference type="PANTHER" id="PTHR43233:SF1">
    <property type="entry name" value="FAMILY N-ACETYLTRANSFERASE, PUTATIVE (AFU_ORTHOLOGUE AFUA_6G03350)-RELATED"/>
    <property type="match status" value="1"/>
</dbReference>
<organism evidence="2 3">
    <name type="scientific">Coniosporium apollinis (strain CBS 100218)</name>
    <name type="common">Rock-inhabiting black yeast</name>
    <dbReference type="NCBI Taxonomy" id="1168221"/>
    <lineage>
        <taxon>Eukaryota</taxon>
        <taxon>Fungi</taxon>
        <taxon>Dikarya</taxon>
        <taxon>Ascomycota</taxon>
        <taxon>Pezizomycotina</taxon>
        <taxon>Dothideomycetes</taxon>
        <taxon>Dothideomycetes incertae sedis</taxon>
        <taxon>Coniosporium</taxon>
    </lineage>
</organism>
<dbReference type="EMBL" id="JH767586">
    <property type="protein sequence ID" value="EON67326.1"/>
    <property type="molecule type" value="Genomic_DNA"/>
</dbReference>
<dbReference type="Gene3D" id="3.40.630.30">
    <property type="match status" value="1"/>
</dbReference>
<dbReference type="eggNOG" id="ENOG502S7ZF">
    <property type="taxonomic scope" value="Eukaryota"/>
</dbReference>
<evidence type="ECO:0000313" key="3">
    <source>
        <dbReference type="Proteomes" id="UP000016924"/>
    </source>
</evidence>
<dbReference type="PANTHER" id="PTHR43233">
    <property type="entry name" value="FAMILY N-ACETYLTRANSFERASE, PUTATIVE (AFU_ORTHOLOGUE AFUA_6G03350)-RELATED"/>
    <property type="match status" value="1"/>
</dbReference>
<dbReference type="GO" id="GO:0006048">
    <property type="term" value="P:UDP-N-acetylglucosamine biosynthetic process"/>
    <property type="evidence" value="ECO:0007669"/>
    <property type="project" value="UniProtKB-UniPathway"/>
</dbReference>
<dbReference type="GeneID" id="19903890"/>
<dbReference type="OMA" id="WYGCYVT"/>
<dbReference type="SUPFAM" id="SSF55729">
    <property type="entry name" value="Acyl-CoA N-acyltransferases (Nat)"/>
    <property type="match status" value="1"/>
</dbReference>
<evidence type="ECO:0000259" key="1">
    <source>
        <dbReference type="PROSITE" id="PS51186"/>
    </source>
</evidence>